<proteinExistence type="predicted"/>
<name>A0A1X6ZVV2_9RHOB</name>
<feature type="transmembrane region" description="Helical" evidence="6">
    <location>
        <begin position="285"/>
        <end position="304"/>
    </location>
</feature>
<evidence type="ECO:0000256" key="4">
    <source>
        <dbReference type="ARBA" id="ARBA00022989"/>
    </source>
</evidence>
<reference evidence="8 9" key="1">
    <citation type="submission" date="2017-03" db="EMBL/GenBank/DDBJ databases">
        <authorList>
            <person name="Afonso C.L."/>
            <person name="Miller P.J."/>
            <person name="Scott M.A."/>
            <person name="Spackman E."/>
            <person name="Goraichik I."/>
            <person name="Dimitrov K.M."/>
            <person name="Suarez D.L."/>
            <person name="Swayne D.E."/>
        </authorList>
    </citation>
    <scope>NUCLEOTIDE SEQUENCE [LARGE SCALE GENOMIC DNA]</scope>
    <source>
        <strain evidence="8 9">CECT 8367</strain>
    </source>
</reference>
<evidence type="ECO:0000256" key="2">
    <source>
        <dbReference type="ARBA" id="ARBA00022475"/>
    </source>
</evidence>
<dbReference type="AlphaFoldDB" id="A0A1X6ZVV2"/>
<feature type="transmembrane region" description="Helical" evidence="6">
    <location>
        <begin position="104"/>
        <end position="126"/>
    </location>
</feature>
<evidence type="ECO:0000256" key="5">
    <source>
        <dbReference type="ARBA" id="ARBA00023136"/>
    </source>
</evidence>
<dbReference type="PANTHER" id="PTHR33529:SF6">
    <property type="entry name" value="YJGP_YJGQ FAMILY PERMEASE"/>
    <property type="match status" value="1"/>
</dbReference>
<feature type="transmembrane region" description="Helical" evidence="6">
    <location>
        <begin position="343"/>
        <end position="364"/>
    </location>
</feature>
<dbReference type="InterPro" id="IPR005495">
    <property type="entry name" value="LptG/LptF_permease"/>
</dbReference>
<dbReference type="PANTHER" id="PTHR33529">
    <property type="entry name" value="SLR0882 PROTEIN-RELATED"/>
    <property type="match status" value="1"/>
</dbReference>
<feature type="transmembrane region" description="Helical" evidence="6">
    <location>
        <begin position="316"/>
        <end position="337"/>
    </location>
</feature>
<organism evidence="8 9">
    <name type="scientific">Limimaricola soesokkakensis</name>
    <dbReference type="NCBI Taxonomy" id="1343159"/>
    <lineage>
        <taxon>Bacteria</taxon>
        <taxon>Pseudomonadati</taxon>
        <taxon>Pseudomonadota</taxon>
        <taxon>Alphaproteobacteria</taxon>
        <taxon>Rhodobacterales</taxon>
        <taxon>Paracoccaceae</taxon>
        <taxon>Limimaricola</taxon>
    </lineage>
</organism>
<reference evidence="7 10" key="2">
    <citation type="submission" date="2018-03" db="EMBL/GenBank/DDBJ databases">
        <title>Genomic Encyclopedia of Archaeal and Bacterial Type Strains, Phase II (KMG-II): from individual species to whole genera.</title>
        <authorList>
            <person name="Goeker M."/>
        </authorList>
    </citation>
    <scope>NUCLEOTIDE SEQUENCE [LARGE SCALE GENOMIC DNA]</scope>
    <source>
        <strain evidence="7 10">DSM 29956</strain>
    </source>
</reference>
<dbReference type="InterPro" id="IPR030922">
    <property type="entry name" value="LptF"/>
</dbReference>
<dbReference type="EMBL" id="PYGB01000011">
    <property type="protein sequence ID" value="PSK82933.1"/>
    <property type="molecule type" value="Genomic_DNA"/>
</dbReference>
<evidence type="ECO:0000313" key="7">
    <source>
        <dbReference type="EMBL" id="PSK82933.1"/>
    </source>
</evidence>
<protein>
    <submittedName>
        <fullName evidence="7">Lipopolysaccharide export system permease protein</fullName>
    </submittedName>
    <submittedName>
        <fullName evidence="8">Putative permease YjgP/YjgQ family protein</fullName>
    </submittedName>
</protein>
<feature type="transmembrane region" description="Helical" evidence="6">
    <location>
        <begin position="65"/>
        <end position="83"/>
    </location>
</feature>
<keyword evidence="5 6" id="KW-0472">Membrane</keyword>
<keyword evidence="2" id="KW-1003">Cell membrane</keyword>
<keyword evidence="10" id="KW-1185">Reference proteome</keyword>
<keyword evidence="3 6" id="KW-0812">Transmembrane</keyword>
<dbReference type="Proteomes" id="UP000240624">
    <property type="component" value="Unassembled WGS sequence"/>
</dbReference>
<sequence length="378" mass="41081">MDEGPVARFDRYMLSQLMMLFGFFALVLVLVYWVNSAVQLFDQLVADGQNLSVFLELTMLTLPSLIRLVLPIAGFAAALYVTNRLSSDSELTVMQATGFSPFRLARPVLAFGIVAGLLTGALTVVINPLANARLADRQAEIARSATARLLQEGEFLSPISGITLYIRDITPEGELRDLLISDSRDPEETVTYTASSAYLVETATAPQLVMIDGLVQVLQPEAARLSTTRFEDFAYDLEPLTRASDSGRRRTREVSTLELLRPTPETLEATDRNAAQLAVEAHDRVAAALLSVAAPLIGFATLLIGGFSRFGVWRQILGAIGLIILVQSLESVVASALRGDPSRWPLVYVPAIAALAIVAVELVLAGRPRRKYRRGVPA</sequence>
<dbReference type="NCBIfam" id="TIGR04407">
    <property type="entry name" value="LptF_YjgP"/>
    <property type="match status" value="1"/>
</dbReference>
<accession>A0A1X6ZVV2</accession>
<evidence type="ECO:0000256" key="3">
    <source>
        <dbReference type="ARBA" id="ARBA00022692"/>
    </source>
</evidence>
<dbReference type="RefSeq" id="WP_372520391.1">
    <property type="nucleotide sequence ID" value="NZ_CAXPGX010000135.1"/>
</dbReference>
<dbReference type="Pfam" id="PF03739">
    <property type="entry name" value="LptF_LptG"/>
    <property type="match status" value="1"/>
</dbReference>
<dbReference type="EMBL" id="FWFY01000010">
    <property type="protein sequence ID" value="SLN61237.1"/>
    <property type="molecule type" value="Genomic_DNA"/>
</dbReference>
<evidence type="ECO:0000256" key="6">
    <source>
        <dbReference type="SAM" id="Phobius"/>
    </source>
</evidence>
<evidence type="ECO:0000313" key="8">
    <source>
        <dbReference type="EMBL" id="SLN61237.1"/>
    </source>
</evidence>
<feature type="transmembrane region" description="Helical" evidence="6">
    <location>
        <begin position="12"/>
        <end position="34"/>
    </location>
</feature>
<dbReference type="GO" id="GO:0055085">
    <property type="term" value="P:transmembrane transport"/>
    <property type="evidence" value="ECO:0007669"/>
    <property type="project" value="InterPro"/>
</dbReference>
<comment type="subcellular location">
    <subcellularLocation>
        <location evidence="1">Cell membrane</location>
        <topology evidence="1">Multi-pass membrane protein</topology>
    </subcellularLocation>
</comment>
<dbReference type="GO" id="GO:0015920">
    <property type="term" value="P:lipopolysaccharide transport"/>
    <property type="evidence" value="ECO:0007669"/>
    <property type="project" value="TreeGrafter"/>
</dbReference>
<evidence type="ECO:0000256" key="1">
    <source>
        <dbReference type="ARBA" id="ARBA00004651"/>
    </source>
</evidence>
<dbReference type="GO" id="GO:0043190">
    <property type="term" value="C:ATP-binding cassette (ABC) transporter complex"/>
    <property type="evidence" value="ECO:0007669"/>
    <property type="project" value="InterPro"/>
</dbReference>
<evidence type="ECO:0000313" key="9">
    <source>
        <dbReference type="Proteomes" id="UP000193495"/>
    </source>
</evidence>
<keyword evidence="4 6" id="KW-1133">Transmembrane helix</keyword>
<gene>
    <name evidence="7" type="ORF">CLV79_11150</name>
    <name evidence="8" type="ORF">LOS8367_02947</name>
</gene>
<evidence type="ECO:0000313" key="10">
    <source>
        <dbReference type="Proteomes" id="UP000240624"/>
    </source>
</evidence>
<dbReference type="Proteomes" id="UP000193495">
    <property type="component" value="Unassembled WGS sequence"/>
</dbReference>